<evidence type="ECO:0000313" key="3">
    <source>
        <dbReference type="Proteomes" id="UP001516400"/>
    </source>
</evidence>
<dbReference type="EMBL" id="JABFTP020000042">
    <property type="protein sequence ID" value="KAL3271271.1"/>
    <property type="molecule type" value="Genomic_DNA"/>
</dbReference>
<gene>
    <name evidence="2" type="ORF">HHI36_021762</name>
</gene>
<dbReference type="AlphaFoldDB" id="A0ABD2MYL5"/>
<feature type="compositionally biased region" description="Polar residues" evidence="1">
    <location>
        <begin position="24"/>
        <end position="37"/>
    </location>
</feature>
<name>A0ABD2MYL5_9CUCU</name>
<organism evidence="2 3">
    <name type="scientific">Cryptolaemus montrouzieri</name>
    <dbReference type="NCBI Taxonomy" id="559131"/>
    <lineage>
        <taxon>Eukaryota</taxon>
        <taxon>Metazoa</taxon>
        <taxon>Ecdysozoa</taxon>
        <taxon>Arthropoda</taxon>
        <taxon>Hexapoda</taxon>
        <taxon>Insecta</taxon>
        <taxon>Pterygota</taxon>
        <taxon>Neoptera</taxon>
        <taxon>Endopterygota</taxon>
        <taxon>Coleoptera</taxon>
        <taxon>Polyphaga</taxon>
        <taxon>Cucujiformia</taxon>
        <taxon>Coccinelloidea</taxon>
        <taxon>Coccinellidae</taxon>
        <taxon>Scymninae</taxon>
        <taxon>Scymnini</taxon>
        <taxon>Cryptolaemus</taxon>
    </lineage>
</organism>
<evidence type="ECO:0000313" key="2">
    <source>
        <dbReference type="EMBL" id="KAL3271271.1"/>
    </source>
</evidence>
<evidence type="ECO:0000256" key="1">
    <source>
        <dbReference type="SAM" id="MobiDB-lite"/>
    </source>
</evidence>
<keyword evidence="3" id="KW-1185">Reference proteome</keyword>
<protein>
    <submittedName>
        <fullName evidence="2">Uncharacterized protein</fullName>
    </submittedName>
</protein>
<proteinExistence type="predicted"/>
<sequence>MSDTHDEQSQNTDEETVETPFTEPHTTLIDSGTTKNVPSKPAQDTLMKKIGLMEQRINVLTEARDAGIAKDIWLYQCREDVHDEIKKLRKELEKEKRLLSVQKNFESKKTTLKKQSCCSTSSNWLWTAPLVESQLALLETISNIAIQCSASDERRRTERIRNCLNLSDLLRSCC</sequence>
<dbReference type="Proteomes" id="UP001516400">
    <property type="component" value="Unassembled WGS sequence"/>
</dbReference>
<accession>A0ABD2MYL5</accession>
<feature type="region of interest" description="Disordered" evidence="1">
    <location>
        <begin position="1"/>
        <end position="41"/>
    </location>
</feature>
<comment type="caution">
    <text evidence="2">The sequence shown here is derived from an EMBL/GenBank/DDBJ whole genome shotgun (WGS) entry which is preliminary data.</text>
</comment>
<reference evidence="2 3" key="1">
    <citation type="journal article" date="2021" name="BMC Biol.">
        <title>Horizontally acquired antibacterial genes associated with adaptive radiation of ladybird beetles.</title>
        <authorList>
            <person name="Li H.S."/>
            <person name="Tang X.F."/>
            <person name="Huang Y.H."/>
            <person name="Xu Z.Y."/>
            <person name="Chen M.L."/>
            <person name="Du X.Y."/>
            <person name="Qiu B.Y."/>
            <person name="Chen P.T."/>
            <person name="Zhang W."/>
            <person name="Slipinski A."/>
            <person name="Escalona H.E."/>
            <person name="Waterhouse R.M."/>
            <person name="Zwick A."/>
            <person name="Pang H."/>
        </authorList>
    </citation>
    <scope>NUCLEOTIDE SEQUENCE [LARGE SCALE GENOMIC DNA]</scope>
    <source>
        <strain evidence="2">SYSU2018</strain>
    </source>
</reference>